<feature type="region of interest" description="Disordered" evidence="1">
    <location>
        <begin position="85"/>
        <end position="135"/>
    </location>
</feature>
<organism evidence="3 4">
    <name type="scientific">Hibiscus sabdariffa</name>
    <name type="common">roselle</name>
    <dbReference type="NCBI Taxonomy" id="183260"/>
    <lineage>
        <taxon>Eukaryota</taxon>
        <taxon>Viridiplantae</taxon>
        <taxon>Streptophyta</taxon>
        <taxon>Embryophyta</taxon>
        <taxon>Tracheophyta</taxon>
        <taxon>Spermatophyta</taxon>
        <taxon>Magnoliopsida</taxon>
        <taxon>eudicotyledons</taxon>
        <taxon>Gunneridae</taxon>
        <taxon>Pentapetalae</taxon>
        <taxon>rosids</taxon>
        <taxon>malvids</taxon>
        <taxon>Malvales</taxon>
        <taxon>Malvaceae</taxon>
        <taxon>Malvoideae</taxon>
        <taxon>Hibiscus</taxon>
    </lineage>
</organism>
<dbReference type="InterPro" id="IPR036388">
    <property type="entry name" value="WH-like_DNA-bd_sf"/>
</dbReference>
<evidence type="ECO:0000313" key="4">
    <source>
        <dbReference type="Proteomes" id="UP001396334"/>
    </source>
</evidence>
<protein>
    <recommendedName>
        <fullName evidence="2">H15 domain-containing protein</fullName>
    </recommendedName>
</protein>
<evidence type="ECO:0000313" key="3">
    <source>
        <dbReference type="EMBL" id="KAK8979054.1"/>
    </source>
</evidence>
<feature type="region of interest" description="Disordered" evidence="1">
    <location>
        <begin position="1336"/>
        <end position="1436"/>
    </location>
</feature>
<dbReference type="InterPro" id="IPR019308">
    <property type="entry name" value="TMEM214"/>
</dbReference>
<feature type="compositionally biased region" description="Basic residues" evidence="1">
    <location>
        <begin position="1032"/>
        <end position="1058"/>
    </location>
</feature>
<feature type="compositionally biased region" description="Basic and acidic residues" evidence="1">
    <location>
        <begin position="1060"/>
        <end position="1081"/>
    </location>
</feature>
<comment type="caution">
    <text evidence="3">The sequence shown here is derived from an EMBL/GenBank/DDBJ whole genome shotgun (WGS) entry which is preliminary data.</text>
</comment>
<evidence type="ECO:0000256" key="1">
    <source>
        <dbReference type="SAM" id="MobiDB-lite"/>
    </source>
</evidence>
<feature type="region of interest" description="Disordered" evidence="1">
    <location>
        <begin position="1027"/>
        <end position="1114"/>
    </location>
</feature>
<feature type="compositionally biased region" description="Basic and acidic residues" evidence="1">
    <location>
        <begin position="112"/>
        <end position="126"/>
    </location>
</feature>
<feature type="compositionally biased region" description="Basic and acidic residues" evidence="1">
    <location>
        <begin position="92"/>
        <end position="102"/>
    </location>
</feature>
<feature type="domain" description="H15" evidence="2">
    <location>
        <begin position="633"/>
        <end position="702"/>
    </location>
</feature>
<dbReference type="EMBL" id="JBBPBN010000105">
    <property type="protein sequence ID" value="KAK8979054.1"/>
    <property type="molecule type" value="Genomic_DNA"/>
</dbReference>
<name>A0ABR2NSC5_9ROSI</name>
<dbReference type="Pfam" id="PF00538">
    <property type="entry name" value="Linker_histone"/>
    <property type="match status" value="1"/>
</dbReference>
<dbReference type="PANTHER" id="PTHR13448:SF14">
    <property type="entry name" value="F26K24.17 PROTEIN"/>
    <property type="match status" value="1"/>
</dbReference>
<dbReference type="SUPFAM" id="SSF46785">
    <property type="entry name" value="Winged helix' DNA-binding domain"/>
    <property type="match status" value="1"/>
</dbReference>
<evidence type="ECO:0000259" key="2">
    <source>
        <dbReference type="PROSITE" id="PS51504"/>
    </source>
</evidence>
<dbReference type="InterPro" id="IPR036390">
    <property type="entry name" value="WH_DNA-bd_sf"/>
</dbReference>
<dbReference type="PROSITE" id="PS51504">
    <property type="entry name" value="H15"/>
    <property type="match status" value="1"/>
</dbReference>
<dbReference type="SMART" id="SM00526">
    <property type="entry name" value="H15"/>
    <property type="match status" value="1"/>
</dbReference>
<feature type="region of interest" description="Disordered" evidence="1">
    <location>
        <begin position="24"/>
        <end position="62"/>
    </location>
</feature>
<keyword evidence="4" id="KW-1185">Reference proteome</keyword>
<accession>A0ABR2NSC5</accession>
<dbReference type="Gene3D" id="1.10.10.10">
    <property type="entry name" value="Winged helix-like DNA-binding domain superfamily/Winged helix DNA-binding domain"/>
    <property type="match status" value="1"/>
</dbReference>
<feature type="compositionally biased region" description="Basic and acidic residues" evidence="1">
    <location>
        <begin position="1361"/>
        <end position="1392"/>
    </location>
</feature>
<dbReference type="Proteomes" id="UP001396334">
    <property type="component" value="Unassembled WGS sequence"/>
</dbReference>
<sequence>MESVDLHEVHDAAIAAANGGVNHVDHGWQKVSYPKRQRKTKSKADPEKPNLTRVNGTLSNGAPNVFLSLEQQSQDRRRRILEAQRAADAVDTDAKVKNSRSDLDDDDDSDLEGVKPDGKPAEAEKKVKQKKPKKPKVTVAEAAAKIDAADLSVHLAELSDEQQEIQMQKFANFYGKAFQEVVAGQFPWVKTFKESTVIKLADIPLSHISDAVYKTSAEWISQQSPEALGFFVLWSLDIILEDLVAQHASTKGSKKSVQPTSSKSKVGIFVALAMVLRRKPDALISVLPKLRENSKYQGQDKLPVILWMIVQASRGDLPVGLYMWAHHLLPIVGAKNCNPQSRDLILQLVEWILSASKARSILVNAAVRKGERLVPPSSFEILMRVTFPASSSRVKATERFEAVYPTLKEVALAGSLGSKAMKQVALQIFQFAIKAAGEATTELSNEAAGIVIWCLNQNAECYKLWEKAYLDNLEASVVVLRRLSEDWKQHTENFTTLDSLREIVKGFRNKNEKATSDEADAARQSLFQDADKYCKKISGMLSRGHGCLKALAFVVVAFAVGAAVVSPNIDTADWDKLSKALSTSDWSKLSETLSTLDWNKLACCFDKPINGDKPWIHPPSLAAVVSYFSNSPLHPPYSSMIRQAILKLNEECGSTEEAILRHLEKEYRLPWGHASFLSHYLRKLCCNGEIVCSGNERYMINVDAEKGDPALVGRKGSEVEAVDGCGGVNGDQNPWEVEEQSAKASALYTEREQRMEAGRETVKQVQEEGLNFSGQIEVGHQFKTLCGNGEIESGNNEQHMVQVNDGDFGNEELSHGLNVSNSDQKGDQTLFQVKGREFKAIDGWDVVNSDQAAEFEDRCEQRTEGLKEQKEGRKEPLKEFQEESQNFSAQIEVSHQLEKHGEIDCANKEHYTVLVDDGDLEKEDEEMSHRLGISDSDDMEYQALVQVEGREVETIDGCNGVNGDQAVESENRCEVERISVEGTDQNKACEQGMGEFEEQNDGKRESLTKVQEDCRNLSGQIEVAAEGDAAKRNRTKVVQKQRGQKRKRQKKTKQRQIKVLKNDNPRPIMEDEKKDVEERQQQIKGGSGLTKSAGKQEPPRRGKMISEEVHPPDQKIDIRTEMQVLPCDRDVNILKTSILKRSGRLLEKQKKEAVKHEELKKRKLCDRKRGLFIVCALPASQSRTDIDPKAHKRLTDSTSASLESWESGDIFLRQLKRSTPAKTRGLRRNTSKRFQMSKDLELEKQEQQFREPQKLQEYEIKSKQANFSSEEAAVSPSIKVKGSTDQGHQMGPIIVCALPASSQSRTNINTKAHMPLTDSTSASLESSEFGEILLRQLKISSPQKPKGLRRNTSKRFTQSEPKPDGTSKGLELDKQEQQFREPKKLPEDELKTKQPNFGGEEAMDQGHQMERIKVYVRRSKSQRKEPGNSYILSTIS</sequence>
<feature type="compositionally biased region" description="Polar residues" evidence="1">
    <location>
        <begin position="52"/>
        <end position="62"/>
    </location>
</feature>
<dbReference type="Pfam" id="PF10151">
    <property type="entry name" value="TMEM214"/>
    <property type="match status" value="1"/>
</dbReference>
<feature type="compositionally biased region" description="Basic and acidic residues" evidence="1">
    <location>
        <begin position="1097"/>
        <end position="1114"/>
    </location>
</feature>
<dbReference type="InterPro" id="IPR005818">
    <property type="entry name" value="Histone_H1/H5_H15"/>
</dbReference>
<dbReference type="PANTHER" id="PTHR13448">
    <property type="entry name" value="TRANSMEMBRANE PROTEIN 214"/>
    <property type="match status" value="1"/>
</dbReference>
<gene>
    <name evidence="3" type="ORF">V6N11_007510</name>
</gene>
<reference evidence="3 4" key="1">
    <citation type="journal article" date="2024" name="G3 (Bethesda)">
        <title>Genome assembly of Hibiscus sabdariffa L. provides insights into metabolisms of medicinal natural products.</title>
        <authorList>
            <person name="Kim T."/>
        </authorList>
    </citation>
    <scope>NUCLEOTIDE SEQUENCE [LARGE SCALE GENOMIC DNA]</scope>
    <source>
        <strain evidence="3">TK-2024</strain>
        <tissue evidence="3">Old leaves</tissue>
    </source>
</reference>
<proteinExistence type="predicted"/>